<feature type="transmembrane region" description="Helical" evidence="1">
    <location>
        <begin position="6"/>
        <end position="28"/>
    </location>
</feature>
<dbReference type="EMBL" id="JAETWB010000142">
    <property type="protein sequence ID" value="MBL6082789.1"/>
    <property type="molecule type" value="Genomic_DNA"/>
</dbReference>
<comment type="caution">
    <text evidence="2">The sequence shown here is derived from an EMBL/GenBank/DDBJ whole genome shotgun (WGS) entry which is preliminary data.</text>
</comment>
<evidence type="ECO:0000313" key="2">
    <source>
        <dbReference type="EMBL" id="MBL6082789.1"/>
    </source>
</evidence>
<dbReference type="Proteomes" id="UP000660885">
    <property type="component" value="Unassembled WGS sequence"/>
</dbReference>
<gene>
    <name evidence="2" type="ORF">JMJ56_33090</name>
</gene>
<dbReference type="Pfam" id="PF14023">
    <property type="entry name" value="Bestrophin-like"/>
    <property type="match status" value="1"/>
</dbReference>
<dbReference type="InterPro" id="IPR025333">
    <property type="entry name" value="DUF4239"/>
</dbReference>
<keyword evidence="1" id="KW-0812">Transmembrane</keyword>
<name>A0ABS1UDL3_9PROT</name>
<evidence type="ECO:0000256" key="1">
    <source>
        <dbReference type="SAM" id="Phobius"/>
    </source>
</evidence>
<proteinExistence type="predicted"/>
<protein>
    <recommendedName>
        <fullName evidence="4">DUF4239 domain-containing protein</fullName>
    </recommendedName>
</protein>
<keyword evidence="1" id="KW-0472">Membrane</keyword>
<keyword evidence="3" id="KW-1185">Reference proteome</keyword>
<dbReference type="RefSeq" id="WP_202836116.1">
    <property type="nucleotide sequence ID" value="NZ_JAETWB010000142.1"/>
</dbReference>
<accession>A0ABS1UDL3</accession>
<evidence type="ECO:0008006" key="4">
    <source>
        <dbReference type="Google" id="ProtNLM"/>
    </source>
</evidence>
<keyword evidence="1" id="KW-1133">Transmembrane helix</keyword>
<reference evidence="2 3" key="1">
    <citation type="submission" date="2021-01" db="EMBL/GenBank/DDBJ databases">
        <title>Belnapia mucosa sp. nov. and Belnapia arida sp. nov., isolated from the Tabernas Desert (Almeria, Spain).</title>
        <authorList>
            <person name="Molina-Menor E."/>
            <person name="Vidal-Verdu A."/>
            <person name="Calonge A."/>
            <person name="Satari L."/>
            <person name="Pereto J."/>
            <person name="Porcar M."/>
        </authorList>
    </citation>
    <scope>NUCLEOTIDE SEQUENCE [LARGE SCALE GENOMIC DNA]</scope>
    <source>
        <strain evidence="2 3">T18</strain>
    </source>
</reference>
<feature type="transmembrane region" description="Helical" evidence="1">
    <location>
        <begin position="40"/>
        <end position="61"/>
    </location>
</feature>
<organism evidence="2 3">
    <name type="scientific">Belnapia arida</name>
    <dbReference type="NCBI Taxonomy" id="2804533"/>
    <lineage>
        <taxon>Bacteria</taxon>
        <taxon>Pseudomonadati</taxon>
        <taxon>Pseudomonadota</taxon>
        <taxon>Alphaproteobacteria</taxon>
        <taxon>Acetobacterales</taxon>
        <taxon>Roseomonadaceae</taxon>
        <taxon>Belnapia</taxon>
    </lineage>
</organism>
<evidence type="ECO:0000313" key="3">
    <source>
        <dbReference type="Proteomes" id="UP000660885"/>
    </source>
</evidence>
<sequence>MTAGVIAFMVSVCVFAGGITGLLLNRILPEHHLTKETTDAVRLGIGMLSVLAALVLGLLIATARESLDAADRIVRGMSANLIEIDQALDAYGPEVAPTRELLRRYAAAMLRDNWARSGHDVLDEGRLVGTTLEQVRRAVLALKPADTAQHWLRDQALAISGALLKARWELLKRQDLPIRSAFLVVLTSWITFICKRPASIAFSGC</sequence>